<organism evidence="1 2">
    <name type="scientific">Arctium lappa</name>
    <name type="common">Greater burdock</name>
    <name type="synonym">Lappa major</name>
    <dbReference type="NCBI Taxonomy" id="4217"/>
    <lineage>
        <taxon>Eukaryota</taxon>
        <taxon>Viridiplantae</taxon>
        <taxon>Streptophyta</taxon>
        <taxon>Embryophyta</taxon>
        <taxon>Tracheophyta</taxon>
        <taxon>Spermatophyta</taxon>
        <taxon>Magnoliopsida</taxon>
        <taxon>eudicotyledons</taxon>
        <taxon>Gunneridae</taxon>
        <taxon>Pentapetalae</taxon>
        <taxon>asterids</taxon>
        <taxon>campanulids</taxon>
        <taxon>Asterales</taxon>
        <taxon>Asteraceae</taxon>
        <taxon>Carduoideae</taxon>
        <taxon>Cardueae</taxon>
        <taxon>Arctiinae</taxon>
        <taxon>Arctium</taxon>
    </lineage>
</organism>
<reference evidence="2" key="1">
    <citation type="journal article" date="2022" name="Mol. Ecol. Resour.">
        <title>The genomes of chicory, endive, great burdock and yacon provide insights into Asteraceae palaeo-polyploidization history and plant inulin production.</title>
        <authorList>
            <person name="Fan W."/>
            <person name="Wang S."/>
            <person name="Wang H."/>
            <person name="Wang A."/>
            <person name="Jiang F."/>
            <person name="Liu H."/>
            <person name="Zhao H."/>
            <person name="Xu D."/>
            <person name="Zhang Y."/>
        </authorList>
    </citation>
    <scope>NUCLEOTIDE SEQUENCE [LARGE SCALE GENOMIC DNA]</scope>
    <source>
        <strain evidence="2">cv. Niubang</strain>
    </source>
</reference>
<protein>
    <submittedName>
        <fullName evidence="1">Uncharacterized protein</fullName>
    </submittedName>
</protein>
<gene>
    <name evidence="1" type="ORF">L6452_41962</name>
</gene>
<comment type="caution">
    <text evidence="1">The sequence shown here is derived from an EMBL/GenBank/DDBJ whole genome shotgun (WGS) entry which is preliminary data.</text>
</comment>
<evidence type="ECO:0000313" key="1">
    <source>
        <dbReference type="EMBL" id="KAI3666921.1"/>
    </source>
</evidence>
<dbReference type="Proteomes" id="UP001055879">
    <property type="component" value="Linkage Group LG17"/>
</dbReference>
<sequence>MFWTLPSTSTATGSSSSSSFLWFDCNRFSSSSSFLSFDCNSYGLCLPSSLLLSYVDFGYGFWIKRFSDQKESEIDQRRRRIGVRRRNQRLISG</sequence>
<keyword evidence="2" id="KW-1185">Reference proteome</keyword>
<accession>A0ACB8XI42</accession>
<proteinExistence type="predicted"/>
<reference evidence="1 2" key="2">
    <citation type="journal article" date="2022" name="Mol. Ecol. Resour.">
        <title>The genomes of chicory, endive, great burdock and yacon provide insights into Asteraceae paleo-polyploidization history and plant inulin production.</title>
        <authorList>
            <person name="Fan W."/>
            <person name="Wang S."/>
            <person name="Wang H."/>
            <person name="Wang A."/>
            <person name="Jiang F."/>
            <person name="Liu H."/>
            <person name="Zhao H."/>
            <person name="Xu D."/>
            <person name="Zhang Y."/>
        </authorList>
    </citation>
    <scope>NUCLEOTIDE SEQUENCE [LARGE SCALE GENOMIC DNA]</scope>
    <source>
        <strain evidence="2">cv. Niubang</strain>
    </source>
</reference>
<dbReference type="EMBL" id="CM042063">
    <property type="protein sequence ID" value="KAI3666921.1"/>
    <property type="molecule type" value="Genomic_DNA"/>
</dbReference>
<evidence type="ECO:0000313" key="2">
    <source>
        <dbReference type="Proteomes" id="UP001055879"/>
    </source>
</evidence>
<name>A0ACB8XI42_ARCLA</name>